<dbReference type="AlphaFoldDB" id="A0A2G5EQT5"/>
<dbReference type="PANTHER" id="PTHR36792:SF5">
    <property type="entry name" value="SEL1 REPEAT PROTEIN"/>
    <property type="match status" value="1"/>
</dbReference>
<dbReference type="OrthoDB" id="2384430at2759"/>
<feature type="region of interest" description="Disordered" evidence="1">
    <location>
        <begin position="143"/>
        <end position="168"/>
    </location>
</feature>
<evidence type="ECO:0000256" key="1">
    <source>
        <dbReference type="SAM" id="MobiDB-lite"/>
    </source>
</evidence>
<dbReference type="PANTHER" id="PTHR36792">
    <property type="entry name" value="EXPRESSED PROTEIN"/>
    <property type="match status" value="1"/>
</dbReference>
<accession>A0A2G5EQT5</accession>
<protein>
    <submittedName>
        <fullName evidence="2">Uncharacterized protein</fullName>
    </submittedName>
</protein>
<feature type="compositionally biased region" description="Acidic residues" evidence="1">
    <location>
        <begin position="157"/>
        <end position="168"/>
    </location>
</feature>
<dbReference type="STRING" id="218851.A0A2G5EQT5"/>
<organism evidence="2 3">
    <name type="scientific">Aquilegia coerulea</name>
    <name type="common">Rocky mountain columbine</name>
    <dbReference type="NCBI Taxonomy" id="218851"/>
    <lineage>
        <taxon>Eukaryota</taxon>
        <taxon>Viridiplantae</taxon>
        <taxon>Streptophyta</taxon>
        <taxon>Embryophyta</taxon>
        <taxon>Tracheophyta</taxon>
        <taxon>Spermatophyta</taxon>
        <taxon>Magnoliopsida</taxon>
        <taxon>Ranunculales</taxon>
        <taxon>Ranunculaceae</taxon>
        <taxon>Thalictroideae</taxon>
        <taxon>Aquilegia</taxon>
    </lineage>
</organism>
<dbReference type="Proteomes" id="UP000230069">
    <property type="component" value="Unassembled WGS sequence"/>
</dbReference>
<gene>
    <name evidence="2" type="ORF">AQUCO_00500205v1</name>
</gene>
<dbReference type="InParanoid" id="A0A2G5EQT5"/>
<dbReference type="InterPro" id="IPR011990">
    <property type="entry name" value="TPR-like_helical_dom_sf"/>
</dbReference>
<keyword evidence="3" id="KW-1185">Reference proteome</keyword>
<dbReference type="SUPFAM" id="SSF81901">
    <property type="entry name" value="HCP-like"/>
    <property type="match status" value="1"/>
</dbReference>
<dbReference type="EMBL" id="KZ305022">
    <property type="protein sequence ID" value="PIA58101.1"/>
    <property type="molecule type" value="Genomic_DNA"/>
</dbReference>
<sequence length="168" mass="19351">MGKSLLFTTTTKLLHQLHTKFITTTHKLINNNQIPFYQNRNFTTKESYKLCNLDQLKFKMNNPDMQQQQQQQQQQQSSVPLSDVVSDCAKRWFQDTLKDAKAGDSSMQILVGQMYCNGYGVSRDSQKGRAWFTRASKHRSSVWKVTDKRPGYNASDSDSDDLDDKDAL</sequence>
<reference evidence="2 3" key="1">
    <citation type="submission" date="2017-09" db="EMBL/GenBank/DDBJ databases">
        <title>WGS assembly of Aquilegia coerulea Goldsmith.</title>
        <authorList>
            <person name="Hodges S."/>
            <person name="Kramer E."/>
            <person name="Nordborg M."/>
            <person name="Tomkins J."/>
            <person name="Borevitz J."/>
            <person name="Derieg N."/>
            <person name="Yan J."/>
            <person name="Mihaltcheva S."/>
            <person name="Hayes R.D."/>
            <person name="Rokhsar D."/>
        </authorList>
    </citation>
    <scope>NUCLEOTIDE SEQUENCE [LARGE SCALE GENOMIC DNA]</scope>
    <source>
        <strain evidence="3">cv. Goldsmith</strain>
    </source>
</reference>
<name>A0A2G5EQT5_AQUCA</name>
<dbReference type="Gene3D" id="1.25.40.10">
    <property type="entry name" value="Tetratricopeptide repeat domain"/>
    <property type="match status" value="1"/>
</dbReference>
<evidence type="ECO:0000313" key="2">
    <source>
        <dbReference type="EMBL" id="PIA58101.1"/>
    </source>
</evidence>
<evidence type="ECO:0000313" key="3">
    <source>
        <dbReference type="Proteomes" id="UP000230069"/>
    </source>
</evidence>
<proteinExistence type="predicted"/>